<dbReference type="GO" id="GO:0005737">
    <property type="term" value="C:cytoplasm"/>
    <property type="evidence" value="ECO:0007669"/>
    <property type="project" value="TreeGrafter"/>
</dbReference>
<feature type="domain" description="NID" evidence="2">
    <location>
        <begin position="172"/>
        <end position="259"/>
    </location>
</feature>
<evidence type="ECO:0000313" key="4">
    <source>
        <dbReference type="Proteomes" id="UP000472267"/>
    </source>
</evidence>
<dbReference type="InterPro" id="IPR012677">
    <property type="entry name" value="Nucleotide-bd_a/b_plait_sf"/>
</dbReference>
<dbReference type="Proteomes" id="UP000472267">
    <property type="component" value="Chromosome 16"/>
</dbReference>
<organism evidence="3 4">
    <name type="scientific">Salarias fasciatus</name>
    <name type="common">Jewelled blenny</name>
    <name type="synonym">Blennius fasciatus</name>
    <dbReference type="NCBI Taxonomy" id="181472"/>
    <lineage>
        <taxon>Eukaryota</taxon>
        <taxon>Metazoa</taxon>
        <taxon>Chordata</taxon>
        <taxon>Craniata</taxon>
        <taxon>Vertebrata</taxon>
        <taxon>Euteleostomi</taxon>
        <taxon>Actinopterygii</taxon>
        <taxon>Neopterygii</taxon>
        <taxon>Teleostei</taxon>
        <taxon>Neoteleostei</taxon>
        <taxon>Acanthomorphata</taxon>
        <taxon>Ovalentaria</taxon>
        <taxon>Blenniimorphae</taxon>
        <taxon>Blenniiformes</taxon>
        <taxon>Blennioidei</taxon>
        <taxon>Blenniidae</taxon>
        <taxon>Salariinae</taxon>
        <taxon>Salarias</taxon>
    </lineage>
</organism>
<reference evidence="3" key="2">
    <citation type="submission" date="2025-08" db="UniProtKB">
        <authorList>
            <consortium name="Ensembl"/>
        </authorList>
    </citation>
    <scope>IDENTIFICATION</scope>
</reference>
<dbReference type="OMA" id="IYAQIPE"/>
<feature type="coiled-coil region" evidence="1">
    <location>
        <begin position="83"/>
        <end position="124"/>
    </location>
</feature>
<keyword evidence="1" id="KW-0175">Coiled coil</keyword>
<dbReference type="AlphaFoldDB" id="A0A672HKI9"/>
<dbReference type="Gene3D" id="3.30.70.330">
    <property type="match status" value="1"/>
</dbReference>
<dbReference type="Ensembl" id="ENSSFAT00005030840.1">
    <property type="protein sequence ID" value="ENSSFAP00005029746.1"/>
    <property type="gene ID" value="ENSSFAG00005015113.1"/>
</dbReference>
<protein>
    <submittedName>
        <fullName evidence="3">N-myc-interactor-like</fullName>
    </submittedName>
</protein>
<dbReference type="PANTHER" id="PTHR15225">
    <property type="entry name" value="INTERFERON-INDUCED PROTEIN 35/NMI N-MYC/STAT INTERACTING PROTEIN"/>
    <property type="match status" value="1"/>
</dbReference>
<evidence type="ECO:0000313" key="3">
    <source>
        <dbReference type="Ensembl" id="ENSSFAP00005029746.1"/>
    </source>
</evidence>
<evidence type="ECO:0000256" key="1">
    <source>
        <dbReference type="SAM" id="Coils"/>
    </source>
</evidence>
<name>A0A672HKI9_SALFA</name>
<accession>A0A672HKI9</accession>
<dbReference type="OrthoDB" id="9903237at2759"/>
<reference evidence="3" key="1">
    <citation type="submission" date="2019-06" db="EMBL/GenBank/DDBJ databases">
        <authorList>
            <consortium name="Wellcome Sanger Institute Data Sharing"/>
        </authorList>
    </citation>
    <scope>NUCLEOTIDE SEQUENCE [LARGE SCALE GENOMIC DNA]</scope>
</reference>
<reference evidence="3" key="3">
    <citation type="submission" date="2025-09" db="UniProtKB">
        <authorList>
            <consortium name="Ensembl"/>
        </authorList>
    </citation>
    <scope>IDENTIFICATION</scope>
</reference>
<feature type="domain" description="NID" evidence="2">
    <location>
        <begin position="272"/>
        <end position="361"/>
    </location>
</feature>
<dbReference type="InterPro" id="IPR009909">
    <property type="entry name" value="Nmi/IFP35_dom"/>
</dbReference>
<keyword evidence="4" id="KW-1185">Reference proteome</keyword>
<evidence type="ECO:0000259" key="2">
    <source>
        <dbReference type="Pfam" id="PF07292"/>
    </source>
</evidence>
<dbReference type="PANTHER" id="PTHR15225:SF4">
    <property type="entry name" value="N-MYC-INTERACTOR"/>
    <property type="match status" value="1"/>
</dbReference>
<gene>
    <name evidence="3" type="primary">nmi</name>
</gene>
<proteinExistence type="predicted"/>
<feature type="coiled-coil region" evidence="1">
    <location>
        <begin position="6"/>
        <end position="43"/>
    </location>
</feature>
<dbReference type="Pfam" id="PF07292">
    <property type="entry name" value="NID"/>
    <property type="match status" value="2"/>
</dbReference>
<dbReference type="InParanoid" id="A0A672HKI9"/>
<sequence length="386" mass="44010">MSDLNMDQLSAEVGELRDTNNQLRLAKAELESWKRKVEKADDVKAMLVLEKLEEDDKKKNIQQEMMACSQRREERQKDLTDKMNKVKGDVQQQDERKQKLLAQLKKLQDELQARKVQSSKLKQKFKICTQIPDTEVNFQKQHREESEVYDDVAAGVFTIIKRVDVPLKGGQALITFEEEKVASQVLKLNKCSMSYENSTVEVTPVKVIMDPSVKFEVHLDVSRRAVKVSNVPPSMAEERVRDRLHISFSKPSRGGAEVETVEYDMNTGTGRIAFLQPGAAERLALKGKHQVDLDPDEVSVQVGPEFSYKLRRFQTFCGTAKRTVLLDNIQVAQNVEDEEDVQDHLEIYFQKPSNRGGEIESIKYLSKGKALRAFFCEDSVQTDAAL</sequence>